<gene>
    <name evidence="1" type="ORF">ACFPH6_18350</name>
</gene>
<sequence>MTSTGLRLSGALRRTALATAAVVAAVGAMAVIGSDRHANS</sequence>
<name>A0ABV8YMF3_9ACTN</name>
<evidence type="ECO:0000313" key="2">
    <source>
        <dbReference type="Proteomes" id="UP001596012"/>
    </source>
</evidence>
<reference evidence="2" key="1">
    <citation type="journal article" date="2019" name="Int. J. Syst. Evol. Microbiol.">
        <title>The Global Catalogue of Microorganisms (GCM) 10K type strain sequencing project: providing services to taxonomists for standard genome sequencing and annotation.</title>
        <authorList>
            <consortium name="The Broad Institute Genomics Platform"/>
            <consortium name="The Broad Institute Genome Sequencing Center for Infectious Disease"/>
            <person name="Wu L."/>
            <person name="Ma J."/>
        </authorList>
    </citation>
    <scope>NUCLEOTIDE SEQUENCE [LARGE SCALE GENOMIC DNA]</scope>
    <source>
        <strain evidence="2">DT43</strain>
    </source>
</reference>
<accession>A0ABV8YMF3</accession>
<protein>
    <submittedName>
        <fullName evidence="1">Uncharacterized protein</fullName>
    </submittedName>
</protein>
<keyword evidence="2" id="KW-1185">Reference proteome</keyword>
<dbReference type="RefSeq" id="WP_386343002.1">
    <property type="nucleotide sequence ID" value="NZ_JBHSFG010000029.1"/>
</dbReference>
<organism evidence="1 2">
    <name type="scientific">Streptomyces xiangluensis</name>
    <dbReference type="NCBI Taxonomy" id="2665720"/>
    <lineage>
        <taxon>Bacteria</taxon>
        <taxon>Bacillati</taxon>
        <taxon>Actinomycetota</taxon>
        <taxon>Actinomycetes</taxon>
        <taxon>Kitasatosporales</taxon>
        <taxon>Streptomycetaceae</taxon>
        <taxon>Streptomyces</taxon>
    </lineage>
</organism>
<dbReference type="EMBL" id="JBHSFG010000029">
    <property type="protein sequence ID" value="MFC4466467.1"/>
    <property type="molecule type" value="Genomic_DNA"/>
</dbReference>
<evidence type="ECO:0000313" key="1">
    <source>
        <dbReference type="EMBL" id="MFC4466467.1"/>
    </source>
</evidence>
<comment type="caution">
    <text evidence="1">The sequence shown here is derived from an EMBL/GenBank/DDBJ whole genome shotgun (WGS) entry which is preliminary data.</text>
</comment>
<proteinExistence type="predicted"/>
<dbReference type="Proteomes" id="UP001596012">
    <property type="component" value="Unassembled WGS sequence"/>
</dbReference>